<reference evidence="2 3" key="1">
    <citation type="submission" date="2017-02" db="EMBL/GenBank/DDBJ databases">
        <authorList>
            <person name="Peterson S.W."/>
        </authorList>
    </citation>
    <scope>NUCLEOTIDE SEQUENCE [LARGE SCALE GENOMIC DNA]</scope>
    <source>
        <strain evidence="2 3">DSM 45154</strain>
    </source>
</reference>
<evidence type="ECO:0000256" key="1">
    <source>
        <dbReference type="ARBA" id="ARBA00010617"/>
    </source>
</evidence>
<keyword evidence="3" id="KW-1185">Reference proteome</keyword>
<dbReference type="InterPro" id="IPR036396">
    <property type="entry name" value="Cyt_P450_sf"/>
</dbReference>
<dbReference type="SUPFAM" id="SSF48264">
    <property type="entry name" value="Cytochrome P450"/>
    <property type="match status" value="1"/>
</dbReference>
<dbReference type="GO" id="GO:0020037">
    <property type="term" value="F:heme binding"/>
    <property type="evidence" value="ECO:0007669"/>
    <property type="project" value="InterPro"/>
</dbReference>
<accession>A0A1T4K5M1</accession>
<name>A0A1T4K5M1_9ACTN</name>
<dbReference type="STRING" id="1122192.SAMN02745673_00182"/>
<comment type="similarity">
    <text evidence="1">Belongs to the cytochrome P450 family.</text>
</comment>
<proteinExistence type="inferred from homology"/>
<sequence length="449" mass="49800">MPVSSRTSLPQATAADSMRVALTVLAPNVARGVILRRRPMVALAAKVDADRHASRLLRRLRTRYGTGPLWIDVLGRRALLLLDAEHVGRVLAETPQPFTPANREKHAALAHFQPHGVLISRDTERDERRRFNETVLEADRPAHHEAAAFLAKTREEVAALLGEVDATGRLTWQRFHPAFWRVVRRVVLGDAARDDHQVTDLLDKLRSDANWAYFHPGRGRLRERFARGLSAHLERAEEGSLAARLAATPSTDGTRPQGQVPHWLFAFDAAAIAAFRALALLATHPRQRGLVRAELDGRDPASVPDLVSAVYLRACVLESVRLWPTTLALLRDSTAPTEWGGSHVPQGTPFLILTSFFQRDPALPYADAFTPEVWLDGRADANWALAPFSRGPGHCPGQNLVLLVTTALLAELVRQRDYQLAEPSDLDPGRPLPHTLDHFALDFRVTPAR</sequence>
<dbReference type="PANTHER" id="PTHR24305:SF166">
    <property type="entry name" value="CYTOCHROME P450 12A4, MITOCHONDRIAL-RELATED"/>
    <property type="match status" value="1"/>
</dbReference>
<gene>
    <name evidence="2" type="ORF">SAMN02745673_00182</name>
</gene>
<dbReference type="Pfam" id="PF00067">
    <property type="entry name" value="p450"/>
    <property type="match status" value="1"/>
</dbReference>
<dbReference type="InterPro" id="IPR001128">
    <property type="entry name" value="Cyt_P450"/>
</dbReference>
<organism evidence="2 3">
    <name type="scientific">Marinactinospora thermotolerans DSM 45154</name>
    <dbReference type="NCBI Taxonomy" id="1122192"/>
    <lineage>
        <taxon>Bacteria</taxon>
        <taxon>Bacillati</taxon>
        <taxon>Actinomycetota</taxon>
        <taxon>Actinomycetes</taxon>
        <taxon>Streptosporangiales</taxon>
        <taxon>Nocardiopsidaceae</taxon>
        <taxon>Marinactinospora</taxon>
    </lineage>
</organism>
<dbReference type="AlphaFoldDB" id="A0A1T4K5M1"/>
<dbReference type="InterPro" id="IPR050121">
    <property type="entry name" value="Cytochrome_P450_monoxygenase"/>
</dbReference>
<dbReference type="EMBL" id="FUWS01000001">
    <property type="protein sequence ID" value="SJZ37758.1"/>
    <property type="molecule type" value="Genomic_DNA"/>
</dbReference>
<dbReference type="Proteomes" id="UP000190637">
    <property type="component" value="Unassembled WGS sequence"/>
</dbReference>
<dbReference type="GO" id="GO:0016705">
    <property type="term" value="F:oxidoreductase activity, acting on paired donors, with incorporation or reduction of molecular oxygen"/>
    <property type="evidence" value="ECO:0007669"/>
    <property type="project" value="InterPro"/>
</dbReference>
<dbReference type="GO" id="GO:0005506">
    <property type="term" value="F:iron ion binding"/>
    <property type="evidence" value="ECO:0007669"/>
    <property type="project" value="InterPro"/>
</dbReference>
<evidence type="ECO:0000313" key="3">
    <source>
        <dbReference type="Proteomes" id="UP000190637"/>
    </source>
</evidence>
<dbReference type="Gene3D" id="1.10.630.10">
    <property type="entry name" value="Cytochrome P450"/>
    <property type="match status" value="1"/>
</dbReference>
<dbReference type="RefSeq" id="WP_394330019.1">
    <property type="nucleotide sequence ID" value="NZ_FUWS01000001.1"/>
</dbReference>
<dbReference type="PANTHER" id="PTHR24305">
    <property type="entry name" value="CYTOCHROME P450"/>
    <property type="match status" value="1"/>
</dbReference>
<dbReference type="GO" id="GO:0004497">
    <property type="term" value="F:monooxygenase activity"/>
    <property type="evidence" value="ECO:0007669"/>
    <property type="project" value="InterPro"/>
</dbReference>
<protein>
    <submittedName>
        <fullName evidence="2">Cytochrome P450</fullName>
    </submittedName>
</protein>
<evidence type="ECO:0000313" key="2">
    <source>
        <dbReference type="EMBL" id="SJZ37758.1"/>
    </source>
</evidence>